<sequence length="408" mass="43059">MARVTRESRPPGRGPGTADLRRARPARPQRLGARLRGRGARRGRGRPRRGRRPRRPGVQDRDGGHRHRSRRRPLRRAAPGRPGTRLVPALLRRCLMNSLPAIRWHRPLIWLAMAMAVVATAALVGLAVDPRVITGAPLWAKPLKFAISVGLYAVTLSWLIGLLPGAFAGRRRLAWWAGTVAAVFLVVEMVIIVGAAAAGLTSHFNVSTAFHAALWSVMAASIVTVWVAAVPIAILLLRTDLGDPARALAIRSGLLIALVGMGLAFLMTGPTAAQLDDYQGIVGAHTVGVADGGPGLPLLGWSTVAGDLRIPHFVGMHALQVLPLAALLLEALARRIPALARPLVRRGILRVLVGLYLGVLALVTGQALAGQSIVQPNALVIAIAAALFAAAAATIAVTLRRESGGVPG</sequence>
<name>A0A4R9BNX0_9MICO</name>
<feature type="transmembrane region" description="Helical" evidence="2">
    <location>
        <begin position="310"/>
        <end position="332"/>
    </location>
</feature>
<feature type="transmembrane region" description="Helical" evidence="2">
    <location>
        <begin position="248"/>
        <end position="267"/>
    </location>
</feature>
<organism evidence="3 4">
    <name type="scientific">Cryobacterium lactosi</name>
    <dbReference type="NCBI Taxonomy" id="1259202"/>
    <lineage>
        <taxon>Bacteria</taxon>
        <taxon>Bacillati</taxon>
        <taxon>Actinomycetota</taxon>
        <taxon>Actinomycetes</taxon>
        <taxon>Micrococcales</taxon>
        <taxon>Microbacteriaceae</taxon>
        <taxon>Cryobacterium</taxon>
    </lineage>
</organism>
<evidence type="ECO:0000256" key="2">
    <source>
        <dbReference type="SAM" id="Phobius"/>
    </source>
</evidence>
<dbReference type="AlphaFoldDB" id="A0A4R9BNX0"/>
<dbReference type="OrthoDB" id="343560at2"/>
<feature type="compositionally biased region" description="Basic residues" evidence="1">
    <location>
        <begin position="23"/>
        <end position="55"/>
    </location>
</feature>
<feature type="transmembrane region" description="Helical" evidence="2">
    <location>
        <begin position="108"/>
        <end position="128"/>
    </location>
</feature>
<feature type="transmembrane region" description="Helical" evidence="2">
    <location>
        <begin position="212"/>
        <end position="236"/>
    </location>
</feature>
<evidence type="ECO:0000313" key="4">
    <source>
        <dbReference type="Proteomes" id="UP000298468"/>
    </source>
</evidence>
<dbReference type="EMBL" id="SOHM01000030">
    <property type="protein sequence ID" value="TFD87992.1"/>
    <property type="molecule type" value="Genomic_DNA"/>
</dbReference>
<feature type="transmembrane region" description="Helical" evidence="2">
    <location>
        <begin position="353"/>
        <end position="373"/>
    </location>
</feature>
<comment type="caution">
    <text evidence="3">The sequence shown here is derived from an EMBL/GenBank/DDBJ whole genome shotgun (WGS) entry which is preliminary data.</text>
</comment>
<accession>A0A4R9BNX0</accession>
<dbReference type="Proteomes" id="UP000298468">
    <property type="component" value="Unassembled WGS sequence"/>
</dbReference>
<keyword evidence="4" id="KW-1185">Reference proteome</keyword>
<feature type="transmembrane region" description="Helical" evidence="2">
    <location>
        <begin position="143"/>
        <end position="163"/>
    </location>
</feature>
<evidence type="ECO:0000256" key="1">
    <source>
        <dbReference type="SAM" id="MobiDB-lite"/>
    </source>
</evidence>
<feature type="compositionally biased region" description="Basic and acidic residues" evidence="1">
    <location>
        <begin position="1"/>
        <end position="10"/>
    </location>
</feature>
<reference evidence="3 4" key="1">
    <citation type="submission" date="2019-03" db="EMBL/GenBank/DDBJ databases">
        <title>Genomics of glacier-inhabiting Cryobacterium strains.</title>
        <authorList>
            <person name="Liu Q."/>
            <person name="Xin Y.-H."/>
        </authorList>
    </citation>
    <scope>NUCLEOTIDE SEQUENCE [LARGE SCALE GENOMIC DNA]</scope>
    <source>
        <strain evidence="3 4">Sr59</strain>
    </source>
</reference>
<feature type="transmembrane region" description="Helical" evidence="2">
    <location>
        <begin position="175"/>
        <end position="200"/>
    </location>
</feature>
<proteinExistence type="predicted"/>
<keyword evidence="2" id="KW-1133">Transmembrane helix</keyword>
<keyword evidence="2" id="KW-0812">Transmembrane</keyword>
<feature type="compositionally biased region" description="Basic residues" evidence="1">
    <location>
        <begin position="64"/>
        <end position="75"/>
    </location>
</feature>
<keyword evidence="2" id="KW-0472">Membrane</keyword>
<feature type="region of interest" description="Disordered" evidence="1">
    <location>
        <begin position="1"/>
        <end position="81"/>
    </location>
</feature>
<feature type="transmembrane region" description="Helical" evidence="2">
    <location>
        <begin position="379"/>
        <end position="399"/>
    </location>
</feature>
<gene>
    <name evidence="3" type="ORF">E3T61_12770</name>
</gene>
<protein>
    <submittedName>
        <fullName evidence="3">Uncharacterized protein</fullName>
    </submittedName>
</protein>
<evidence type="ECO:0000313" key="3">
    <source>
        <dbReference type="EMBL" id="TFD87992.1"/>
    </source>
</evidence>